<evidence type="ECO:0000256" key="1">
    <source>
        <dbReference type="ARBA" id="ARBA00010541"/>
    </source>
</evidence>
<evidence type="ECO:0000313" key="7">
    <source>
        <dbReference type="EMBL" id="KAA9004985.1"/>
    </source>
</evidence>
<dbReference type="InterPro" id="IPR009003">
    <property type="entry name" value="Peptidase_S1_PA"/>
</dbReference>
<sequence length="557" mass="56834">MGAGVLRPGRAHFARATPTRVDGRHCRRGGPALESSASAGWRIGAHRTAICMHSRRSEMSYRCKNVGKKRLAMRAGIAAIAAMAMVTVGPATAQERTVEDSLLTAPVTSFAPIVAAVTPSVVRVATEPAGGMHQRLRPGDDSEVMDELMRRFGGTDGPQPPFEMPDILGMEDMADLARFGVAMEGAGFVVDPDGLIATSASLLGAPGTTQVTLPDGRSFDAQVVGQDAQTDLALLRIDAGGPLPALDWAESGIVEAGDIILAFAAPDGVGTVVTHGIVSAVGEEESDGLSGEFLRIALPLGPEGPGGPVVGMDGRVIGILVGAGPDDGAAYALAADRAQELISELESAGQVMRGWLGVAVQPVSDGIASALGLESTEGALISDVATGSPAEQAGLLAGDVIVALDGNSIADPEALSERVAALAPGHAGQIAIIRAGEPMDVPVTLAGVPGTVPPAVEDGVLVEELGVTVRNIAPVDAAEPGFSNVQTGVVVTEVGNTAERTGLRQGDVIVGVGRDTISDMADLTARIAELSDDRESVLLGILRDGSRMFVAVPLRSE</sequence>
<evidence type="ECO:0000256" key="3">
    <source>
        <dbReference type="ARBA" id="ARBA00022801"/>
    </source>
</evidence>
<organism evidence="7 8">
    <name type="scientific">Histidinibacterium aquaticum</name>
    <dbReference type="NCBI Taxonomy" id="2613962"/>
    <lineage>
        <taxon>Bacteria</taxon>
        <taxon>Pseudomonadati</taxon>
        <taxon>Pseudomonadota</taxon>
        <taxon>Alphaproteobacteria</taxon>
        <taxon>Rhodobacterales</taxon>
        <taxon>Paracoccaceae</taxon>
        <taxon>Histidinibacterium</taxon>
    </lineage>
</organism>
<dbReference type="CDD" id="cd10839">
    <property type="entry name" value="cpPDZ1_DegP-like"/>
    <property type="match status" value="1"/>
</dbReference>
<dbReference type="GO" id="GO:0004252">
    <property type="term" value="F:serine-type endopeptidase activity"/>
    <property type="evidence" value="ECO:0007669"/>
    <property type="project" value="InterPro"/>
</dbReference>
<dbReference type="Pfam" id="PF13180">
    <property type="entry name" value="PDZ_2"/>
    <property type="match status" value="2"/>
</dbReference>
<gene>
    <name evidence="7" type="ORF">F3S47_18945</name>
</gene>
<dbReference type="PANTHER" id="PTHR22939">
    <property type="entry name" value="SERINE PROTEASE FAMILY S1C HTRA-RELATED"/>
    <property type="match status" value="1"/>
</dbReference>
<comment type="caution">
    <text evidence="7">The sequence shown here is derived from an EMBL/GenBank/DDBJ whole genome shotgun (WGS) entry which is preliminary data.</text>
</comment>
<evidence type="ECO:0000259" key="6">
    <source>
        <dbReference type="PROSITE" id="PS50106"/>
    </source>
</evidence>
<keyword evidence="5" id="KW-1133">Transmembrane helix</keyword>
<accession>A0A5J5GA63</accession>
<evidence type="ECO:0000313" key="8">
    <source>
        <dbReference type="Proteomes" id="UP000326554"/>
    </source>
</evidence>
<feature type="domain" description="PDZ" evidence="6">
    <location>
        <begin position="357"/>
        <end position="409"/>
    </location>
</feature>
<dbReference type="PANTHER" id="PTHR22939:SF129">
    <property type="entry name" value="SERINE PROTEASE HTRA2, MITOCHONDRIAL"/>
    <property type="match status" value="1"/>
</dbReference>
<dbReference type="InterPro" id="IPR036034">
    <property type="entry name" value="PDZ_sf"/>
</dbReference>
<evidence type="ECO:0000256" key="2">
    <source>
        <dbReference type="ARBA" id="ARBA00022670"/>
    </source>
</evidence>
<name>A0A5J5GA63_9RHOB</name>
<dbReference type="SUPFAM" id="SSF50156">
    <property type="entry name" value="PDZ domain-like"/>
    <property type="match status" value="2"/>
</dbReference>
<dbReference type="InterPro" id="IPR001478">
    <property type="entry name" value="PDZ"/>
</dbReference>
<keyword evidence="8" id="KW-1185">Reference proteome</keyword>
<dbReference type="AlphaFoldDB" id="A0A5J5GA63"/>
<dbReference type="PROSITE" id="PS50106">
    <property type="entry name" value="PDZ"/>
    <property type="match status" value="1"/>
</dbReference>
<evidence type="ECO:0000256" key="4">
    <source>
        <dbReference type="ARBA" id="ARBA00022825"/>
    </source>
</evidence>
<proteinExistence type="inferred from homology"/>
<dbReference type="SMART" id="SM00228">
    <property type="entry name" value="PDZ"/>
    <property type="match status" value="2"/>
</dbReference>
<dbReference type="InterPro" id="IPR043504">
    <property type="entry name" value="Peptidase_S1_PA_chymotrypsin"/>
</dbReference>
<dbReference type="Gene3D" id="2.40.10.10">
    <property type="entry name" value="Trypsin-like serine proteases"/>
    <property type="match status" value="2"/>
</dbReference>
<keyword evidence="4" id="KW-0720">Serine protease</keyword>
<feature type="transmembrane region" description="Helical" evidence="5">
    <location>
        <begin position="71"/>
        <end position="93"/>
    </location>
</feature>
<dbReference type="PRINTS" id="PR00834">
    <property type="entry name" value="PROTEASES2C"/>
</dbReference>
<dbReference type="Gene3D" id="2.30.42.10">
    <property type="match status" value="1"/>
</dbReference>
<dbReference type="Proteomes" id="UP000326554">
    <property type="component" value="Unassembled WGS sequence"/>
</dbReference>
<comment type="similarity">
    <text evidence="1">Belongs to the peptidase S1C family.</text>
</comment>
<dbReference type="Pfam" id="PF13365">
    <property type="entry name" value="Trypsin_2"/>
    <property type="match status" value="1"/>
</dbReference>
<dbReference type="SUPFAM" id="SSF50494">
    <property type="entry name" value="Trypsin-like serine proteases"/>
    <property type="match status" value="1"/>
</dbReference>
<dbReference type="EMBL" id="VYQE01000009">
    <property type="protein sequence ID" value="KAA9004985.1"/>
    <property type="molecule type" value="Genomic_DNA"/>
</dbReference>
<keyword evidence="2" id="KW-0645">Protease</keyword>
<protein>
    <submittedName>
        <fullName evidence="7">PDZ domain-containing protein</fullName>
    </submittedName>
</protein>
<dbReference type="Gene3D" id="2.30.42.60">
    <property type="match status" value="1"/>
</dbReference>
<dbReference type="InterPro" id="IPR001940">
    <property type="entry name" value="Peptidase_S1C"/>
</dbReference>
<keyword evidence="3" id="KW-0378">Hydrolase</keyword>
<reference evidence="7 8" key="1">
    <citation type="submission" date="2019-09" db="EMBL/GenBank/DDBJ databases">
        <authorList>
            <person name="Park J.-S."/>
            <person name="Choi H.-J."/>
        </authorList>
    </citation>
    <scope>NUCLEOTIDE SEQUENCE [LARGE SCALE GENOMIC DNA]</scope>
    <source>
        <strain evidence="7 8">176SS1-4</strain>
    </source>
</reference>
<keyword evidence="5" id="KW-0812">Transmembrane</keyword>
<dbReference type="GO" id="GO:0006508">
    <property type="term" value="P:proteolysis"/>
    <property type="evidence" value="ECO:0007669"/>
    <property type="project" value="UniProtKB-KW"/>
</dbReference>
<evidence type="ECO:0000256" key="5">
    <source>
        <dbReference type="SAM" id="Phobius"/>
    </source>
</evidence>
<keyword evidence="5" id="KW-0472">Membrane</keyword>